<gene>
    <name evidence="10" type="ORF">INF28_06005</name>
</gene>
<evidence type="ECO:0000256" key="7">
    <source>
        <dbReference type="SAM" id="MobiDB-lite"/>
    </source>
</evidence>
<dbReference type="PANTHER" id="PTHR30582">
    <property type="entry name" value="L,D-TRANSPEPTIDASE"/>
    <property type="match status" value="1"/>
</dbReference>
<feature type="chain" id="PRO_5039302133" evidence="8">
    <location>
        <begin position="27"/>
        <end position="479"/>
    </location>
</feature>
<evidence type="ECO:0000256" key="5">
    <source>
        <dbReference type="ARBA" id="ARBA00023316"/>
    </source>
</evidence>
<dbReference type="Gene3D" id="2.40.440.10">
    <property type="entry name" value="L,D-transpeptidase catalytic domain-like"/>
    <property type="match status" value="1"/>
</dbReference>
<dbReference type="InterPro" id="IPR005490">
    <property type="entry name" value="LD_TPept_cat_dom"/>
</dbReference>
<feature type="signal peptide" evidence="8">
    <location>
        <begin position="1"/>
        <end position="26"/>
    </location>
</feature>
<dbReference type="Pfam" id="PF03734">
    <property type="entry name" value="YkuD"/>
    <property type="match status" value="1"/>
</dbReference>
<evidence type="ECO:0000313" key="10">
    <source>
        <dbReference type="EMBL" id="MBE5040016.1"/>
    </source>
</evidence>
<evidence type="ECO:0000313" key="11">
    <source>
        <dbReference type="Proteomes" id="UP000806542"/>
    </source>
</evidence>
<dbReference type="AlphaFoldDB" id="A0A9D5R846"/>
<keyword evidence="11" id="KW-1185">Reference proteome</keyword>
<keyword evidence="8" id="KW-0732">Signal</keyword>
<protein>
    <submittedName>
        <fullName evidence="10">L,D-transpeptidase family protein</fullName>
    </submittedName>
</protein>
<feature type="active site" description="Nucleophile" evidence="6">
    <location>
        <position position="455"/>
    </location>
</feature>
<sequence length="479" mass="53643">MKKKNKWMIGLTAVLMLMQSMPMVFADGNYTIPGQIDSPTEEVTAPEQTEPPKETDVPKQTEPPAEETAVPEKTEKPEFVIPGSSEISKPDATEKPEDMPQPDVTEKPEDIPKPDDTAEPDETSAPEQNTDPSLLSDQEFMDHITMAFMDGVEEINPDNPHVKIQAVLVRVPEERLGSAQWFVNGEARADYYSSEFPIYNGKTTAIQISVPFEKGMADTEMTVALEVHLNGVVRRIEKRIVVNNYDDSWYEQKEAERVLSMVKPVEIEATVLNWTYTYSDKWLGTTNGGLNAGDQVIYMDHNGLTSAYIWIPGEARACWVPYYSIRISSKNYTVYEDFSDTDKEIFVNAKGYESQSEYLIWINLERQKVNVFLGAKGRWDLIRVSTCSSGANTTPTPTGVVTYCAYSNGWFNPTYYVKPVLYINLERAIAMHSILFNPNGTVQDGTQGTPASHGCVRMPSAEIDWIASHVPVGTTVVVF</sequence>
<feature type="compositionally biased region" description="Polar residues" evidence="7">
    <location>
        <begin position="125"/>
        <end position="135"/>
    </location>
</feature>
<keyword evidence="4 6" id="KW-0573">Peptidoglycan synthesis</keyword>
<keyword evidence="5 6" id="KW-0961">Cell wall biogenesis/degradation</keyword>
<keyword evidence="2" id="KW-0808">Transferase</keyword>
<dbReference type="RefSeq" id="WP_226392566.1">
    <property type="nucleotide sequence ID" value="NZ_JADCKB010000010.1"/>
</dbReference>
<dbReference type="InterPro" id="IPR038063">
    <property type="entry name" value="Transpep_catalytic_dom"/>
</dbReference>
<feature type="region of interest" description="Disordered" evidence="7">
    <location>
        <begin position="35"/>
        <end position="135"/>
    </location>
</feature>
<feature type="compositionally biased region" description="Basic and acidic residues" evidence="7">
    <location>
        <begin position="88"/>
        <end position="116"/>
    </location>
</feature>
<evidence type="ECO:0000256" key="3">
    <source>
        <dbReference type="ARBA" id="ARBA00022960"/>
    </source>
</evidence>
<organism evidence="10 11">
    <name type="scientific">Ructibacterium gallinarum</name>
    <dbReference type="NCBI Taxonomy" id="2779355"/>
    <lineage>
        <taxon>Bacteria</taxon>
        <taxon>Bacillati</taxon>
        <taxon>Bacillota</taxon>
        <taxon>Clostridia</taxon>
        <taxon>Eubacteriales</taxon>
        <taxon>Oscillospiraceae</taxon>
        <taxon>Ructibacterium</taxon>
    </lineage>
</organism>
<dbReference type="PANTHER" id="PTHR30582:SF2">
    <property type="entry name" value="L,D-TRANSPEPTIDASE YCIB-RELATED"/>
    <property type="match status" value="1"/>
</dbReference>
<dbReference type="GO" id="GO:0005576">
    <property type="term" value="C:extracellular region"/>
    <property type="evidence" value="ECO:0007669"/>
    <property type="project" value="TreeGrafter"/>
</dbReference>
<comment type="pathway">
    <text evidence="1 6">Cell wall biogenesis; peptidoglycan biosynthesis.</text>
</comment>
<evidence type="ECO:0000256" key="1">
    <source>
        <dbReference type="ARBA" id="ARBA00004752"/>
    </source>
</evidence>
<evidence type="ECO:0000256" key="8">
    <source>
        <dbReference type="SAM" id="SignalP"/>
    </source>
</evidence>
<dbReference type="GO" id="GO:0016740">
    <property type="term" value="F:transferase activity"/>
    <property type="evidence" value="ECO:0007669"/>
    <property type="project" value="UniProtKB-KW"/>
</dbReference>
<proteinExistence type="predicted"/>
<evidence type="ECO:0000259" key="9">
    <source>
        <dbReference type="PROSITE" id="PS52029"/>
    </source>
</evidence>
<comment type="caution">
    <text evidence="10">The sequence shown here is derived from an EMBL/GenBank/DDBJ whole genome shotgun (WGS) entry which is preliminary data.</text>
</comment>
<dbReference type="Proteomes" id="UP000806542">
    <property type="component" value="Unassembled WGS sequence"/>
</dbReference>
<feature type="active site" description="Proton donor/acceptor" evidence="6">
    <location>
        <position position="432"/>
    </location>
</feature>
<dbReference type="GO" id="GO:0008360">
    <property type="term" value="P:regulation of cell shape"/>
    <property type="evidence" value="ECO:0007669"/>
    <property type="project" value="UniProtKB-UniRule"/>
</dbReference>
<name>A0A9D5R846_9FIRM</name>
<dbReference type="PROSITE" id="PS52029">
    <property type="entry name" value="LD_TPASE"/>
    <property type="match status" value="1"/>
</dbReference>
<dbReference type="InterPro" id="IPR050979">
    <property type="entry name" value="LD-transpeptidase"/>
</dbReference>
<evidence type="ECO:0000256" key="2">
    <source>
        <dbReference type="ARBA" id="ARBA00022679"/>
    </source>
</evidence>
<keyword evidence="3 6" id="KW-0133">Cell shape</keyword>
<dbReference type="CDD" id="cd16913">
    <property type="entry name" value="YkuD_like"/>
    <property type="match status" value="1"/>
</dbReference>
<dbReference type="SUPFAM" id="SSF141523">
    <property type="entry name" value="L,D-transpeptidase catalytic domain-like"/>
    <property type="match status" value="1"/>
</dbReference>
<evidence type="ECO:0000256" key="6">
    <source>
        <dbReference type="PROSITE-ProRule" id="PRU01373"/>
    </source>
</evidence>
<feature type="domain" description="L,D-TPase catalytic" evidence="9">
    <location>
        <begin position="358"/>
        <end position="479"/>
    </location>
</feature>
<evidence type="ECO:0000256" key="4">
    <source>
        <dbReference type="ARBA" id="ARBA00022984"/>
    </source>
</evidence>
<dbReference type="GO" id="GO:0018104">
    <property type="term" value="P:peptidoglycan-protein cross-linking"/>
    <property type="evidence" value="ECO:0007669"/>
    <property type="project" value="TreeGrafter"/>
</dbReference>
<accession>A0A9D5R846</accession>
<feature type="compositionally biased region" description="Basic and acidic residues" evidence="7">
    <location>
        <begin position="50"/>
        <end position="59"/>
    </location>
</feature>
<dbReference type="GO" id="GO:0071972">
    <property type="term" value="F:peptidoglycan L,D-transpeptidase activity"/>
    <property type="evidence" value="ECO:0007669"/>
    <property type="project" value="TreeGrafter"/>
</dbReference>
<dbReference type="EMBL" id="JADCKB010000010">
    <property type="protein sequence ID" value="MBE5040016.1"/>
    <property type="molecule type" value="Genomic_DNA"/>
</dbReference>
<reference evidence="10" key="1">
    <citation type="submission" date="2020-10" db="EMBL/GenBank/DDBJ databases">
        <title>ChiBAC.</title>
        <authorList>
            <person name="Zenner C."/>
            <person name="Hitch T.C.A."/>
            <person name="Clavel T."/>
        </authorList>
    </citation>
    <scope>NUCLEOTIDE SEQUENCE</scope>
    <source>
        <strain evidence="10">DSM 107454</strain>
    </source>
</reference>
<dbReference type="GO" id="GO:0071555">
    <property type="term" value="P:cell wall organization"/>
    <property type="evidence" value="ECO:0007669"/>
    <property type="project" value="UniProtKB-UniRule"/>
</dbReference>